<feature type="region of interest" description="Disordered" evidence="1">
    <location>
        <begin position="42"/>
        <end position="91"/>
    </location>
</feature>
<dbReference type="AlphaFoldDB" id="A0A8H6HUG6"/>
<sequence>MLQWENGSLEEKRGRAPSASSADDASDADIRSLTSRLLIKGNIPPPWVELGRDRRPSYAESSVPDQVTSASSLAKEKADAPSEQEAEQVDQISTAGAEGAKGVLAPVATAPATHPLHALPPPIVPPAYNPALAHGTASGMLSPTMLHSPMGMFPHYPLHATPPCWLWSTRTSNASTLTHGIPLSRFITPPHAFPTPIPPPPLRHAIWKSPWERPAESRGGVDAAPVVPAAAAATP</sequence>
<evidence type="ECO:0000313" key="3">
    <source>
        <dbReference type="Proteomes" id="UP000521943"/>
    </source>
</evidence>
<feature type="region of interest" description="Disordered" evidence="1">
    <location>
        <begin position="213"/>
        <end position="235"/>
    </location>
</feature>
<evidence type="ECO:0000256" key="1">
    <source>
        <dbReference type="SAM" id="MobiDB-lite"/>
    </source>
</evidence>
<dbReference type="EMBL" id="JACGCI010000042">
    <property type="protein sequence ID" value="KAF6752834.1"/>
    <property type="molecule type" value="Genomic_DNA"/>
</dbReference>
<keyword evidence="3" id="KW-1185">Reference proteome</keyword>
<feature type="region of interest" description="Disordered" evidence="1">
    <location>
        <begin position="1"/>
        <end position="29"/>
    </location>
</feature>
<gene>
    <name evidence="2" type="ORF">DFP72DRAFT_1070017</name>
</gene>
<name>A0A8H6HUG6_9AGAR</name>
<feature type="compositionally biased region" description="Polar residues" evidence="1">
    <location>
        <begin position="59"/>
        <end position="72"/>
    </location>
</feature>
<accession>A0A8H6HUG6</accession>
<proteinExistence type="predicted"/>
<protein>
    <submittedName>
        <fullName evidence="2">Uncharacterized protein</fullName>
    </submittedName>
</protein>
<reference evidence="2 3" key="1">
    <citation type="submission" date="2020-07" db="EMBL/GenBank/DDBJ databases">
        <title>Comparative genomics of pyrophilous fungi reveals a link between fire events and developmental genes.</title>
        <authorList>
            <consortium name="DOE Joint Genome Institute"/>
            <person name="Steindorff A.S."/>
            <person name="Carver A."/>
            <person name="Calhoun S."/>
            <person name="Stillman K."/>
            <person name="Liu H."/>
            <person name="Lipzen A."/>
            <person name="Pangilinan J."/>
            <person name="Labutti K."/>
            <person name="Bruns T.D."/>
            <person name="Grigoriev I.V."/>
        </authorList>
    </citation>
    <scope>NUCLEOTIDE SEQUENCE [LARGE SCALE GENOMIC DNA]</scope>
    <source>
        <strain evidence="2 3">CBS 144469</strain>
    </source>
</reference>
<feature type="compositionally biased region" description="Low complexity" evidence="1">
    <location>
        <begin position="223"/>
        <end position="235"/>
    </location>
</feature>
<organism evidence="2 3">
    <name type="scientific">Ephemerocybe angulata</name>
    <dbReference type="NCBI Taxonomy" id="980116"/>
    <lineage>
        <taxon>Eukaryota</taxon>
        <taxon>Fungi</taxon>
        <taxon>Dikarya</taxon>
        <taxon>Basidiomycota</taxon>
        <taxon>Agaricomycotina</taxon>
        <taxon>Agaricomycetes</taxon>
        <taxon>Agaricomycetidae</taxon>
        <taxon>Agaricales</taxon>
        <taxon>Agaricineae</taxon>
        <taxon>Psathyrellaceae</taxon>
        <taxon>Ephemerocybe</taxon>
    </lineage>
</organism>
<evidence type="ECO:0000313" key="2">
    <source>
        <dbReference type="EMBL" id="KAF6752834.1"/>
    </source>
</evidence>
<dbReference type="Proteomes" id="UP000521943">
    <property type="component" value="Unassembled WGS sequence"/>
</dbReference>
<comment type="caution">
    <text evidence="2">The sequence shown here is derived from an EMBL/GenBank/DDBJ whole genome shotgun (WGS) entry which is preliminary data.</text>
</comment>